<evidence type="ECO:0000313" key="2">
    <source>
        <dbReference type="Proteomes" id="UP001177021"/>
    </source>
</evidence>
<protein>
    <submittedName>
        <fullName evidence="1">Uncharacterized protein</fullName>
    </submittedName>
</protein>
<evidence type="ECO:0000313" key="1">
    <source>
        <dbReference type="EMBL" id="CAJ2631745.1"/>
    </source>
</evidence>
<sequence>MEKKRSKGSFFSLFDWNAKSRKKLVWNNPTSQPDVSKQGKENLETLPESQFNRIKVDENGVSPSNIASGDFHCTLSVCSDEGCGSKAPGLVARLMGLDSLPTSEVGELSGASLYSSNSHGASHYNEGSLRSMEDFRRADYLNTPLRPEKSSWDAMESRAHKMENRQMKRFQTEMLPPKSAKPIPVTHNRLLSPIKSNGYLPQKNVVQIMEAAAKIIDGSPQPYMRNRILSGESSSVPLRILDLKERLEAAQYAPVSRKLVDPNNGNTSNCKPGERSSNLYKSTSSFKGSSSRDFEKRGSCHSSSKGKSGSMQTKNNVQSRDTLVSNGNRKYMKQKEQNETKSNQLTRSQKSITNRALPQKTSANRNSNVLVQNNQKQNSMTSKGKSASKTDFNKPTTRGSSSENFNGIRKATNKGATNVNVQPKRSSSRAINNRNELPPSKAHSISQKKRYNSRGVHEVRSPDHARNDFESKSIKCNFTTDGSIDQNAFNMNESNDVVSFTFTSPLRRSMPESLGHSDNLHPKKLSLSPTHMIDSDALSVLLEQKLQELTSRLNLPQCTLASEEPYTGLRSSFQDKDERFNDELNGMHNYRYGSSDGPVLNMNQQLQISEVREDPNCSNNDESGNDLGCQYSNNTDTIFQAPSISESYLDSEDSAYGKFHLSLPMSLIYLDLKAKSHMSTFYFLNKTLHQLSQNLCLLFIFQNFVVKFPLCYFCVLESTNLIIIDCLSMFNENKTPRNLLLFLSLSTYTYKIVLPISFFLFSGSTIYSSMQDEEVSNISQINESESVESEVALSEQSSSVSTGHNVAVTQIIRTPNMVDLKRSSNMELEYVKNILGNAEFMAEEFVLGRTNTVIMPNLFDLLENHSTGTTYCGEDEYSKLERKVIFDYVSESLELRCEKAFLGTCKTWPRWVISIQRKDILAEELYKEMMSYRNVEELMVDELVLNYMSSGYGKWLDFDIETFEEGLEVEDDILECLIDEFVSDLLVV</sequence>
<gene>
    <name evidence="1" type="ORF">MILVUS5_LOCUS3204</name>
</gene>
<keyword evidence="2" id="KW-1185">Reference proteome</keyword>
<dbReference type="EMBL" id="CASHSV030000001">
    <property type="protein sequence ID" value="CAJ2631745.1"/>
    <property type="molecule type" value="Genomic_DNA"/>
</dbReference>
<organism evidence="1 2">
    <name type="scientific">Trifolium pratense</name>
    <name type="common">Red clover</name>
    <dbReference type="NCBI Taxonomy" id="57577"/>
    <lineage>
        <taxon>Eukaryota</taxon>
        <taxon>Viridiplantae</taxon>
        <taxon>Streptophyta</taxon>
        <taxon>Embryophyta</taxon>
        <taxon>Tracheophyta</taxon>
        <taxon>Spermatophyta</taxon>
        <taxon>Magnoliopsida</taxon>
        <taxon>eudicotyledons</taxon>
        <taxon>Gunneridae</taxon>
        <taxon>Pentapetalae</taxon>
        <taxon>rosids</taxon>
        <taxon>fabids</taxon>
        <taxon>Fabales</taxon>
        <taxon>Fabaceae</taxon>
        <taxon>Papilionoideae</taxon>
        <taxon>50 kb inversion clade</taxon>
        <taxon>NPAAA clade</taxon>
        <taxon>Hologalegina</taxon>
        <taxon>IRL clade</taxon>
        <taxon>Trifolieae</taxon>
        <taxon>Trifolium</taxon>
    </lineage>
</organism>
<reference evidence="1" key="1">
    <citation type="submission" date="2023-10" db="EMBL/GenBank/DDBJ databases">
        <authorList>
            <person name="Rodriguez Cubillos JULIANA M."/>
            <person name="De Vega J."/>
        </authorList>
    </citation>
    <scope>NUCLEOTIDE SEQUENCE</scope>
</reference>
<name>A0ACB0IID4_TRIPR</name>
<accession>A0ACB0IID4</accession>
<comment type="caution">
    <text evidence="1">The sequence shown here is derived from an EMBL/GenBank/DDBJ whole genome shotgun (WGS) entry which is preliminary data.</text>
</comment>
<dbReference type="Proteomes" id="UP001177021">
    <property type="component" value="Unassembled WGS sequence"/>
</dbReference>
<proteinExistence type="predicted"/>